<keyword evidence="1" id="KW-0732">Signal</keyword>
<dbReference type="OrthoDB" id="4657524at2759"/>
<accession>A0A179UBI4</accession>
<dbReference type="GeneID" id="8507788"/>
<keyword evidence="4" id="KW-1185">Reference proteome</keyword>
<proteinExistence type="predicted"/>
<evidence type="ECO:0000313" key="4">
    <source>
        <dbReference type="Proteomes" id="UP000002038"/>
    </source>
</evidence>
<dbReference type="EMBL" id="GG657448">
    <property type="protein sequence ID" value="OAT03892.1"/>
    <property type="molecule type" value="Genomic_DNA"/>
</dbReference>
<dbReference type="KEGG" id="bgh:BDBG_00554"/>
<dbReference type="PANTHER" id="PTHR39613">
    <property type="entry name" value="ANCHORED CELL WALL PROTEIN, PUTATIVE (AFU_ORTHOLOGUE AFUA_4G08960)-RELATED"/>
    <property type="match status" value="1"/>
</dbReference>
<dbReference type="STRING" id="559298.A0A179UBI4"/>
<feature type="domain" description="Ubiquitin 3 binding protein But2 C-terminal" evidence="2">
    <location>
        <begin position="31"/>
        <end position="166"/>
    </location>
</feature>
<dbReference type="Pfam" id="PF09792">
    <property type="entry name" value="But2"/>
    <property type="match status" value="1"/>
</dbReference>
<gene>
    <name evidence="3" type="ORF">BDBG_00554</name>
</gene>
<dbReference type="InterPro" id="IPR018620">
    <property type="entry name" value="Ubiquitin3-bd_protein_But2_C"/>
</dbReference>
<feature type="signal peptide" evidence="1">
    <location>
        <begin position="1"/>
        <end position="16"/>
    </location>
</feature>
<dbReference type="RefSeq" id="XP_031575869.1">
    <property type="nucleotide sequence ID" value="XM_031719934.1"/>
</dbReference>
<organism evidence="3 4">
    <name type="scientific">Blastomyces gilchristii (strain SLH14081)</name>
    <name type="common">Blastomyces dermatitidis</name>
    <dbReference type="NCBI Taxonomy" id="559298"/>
    <lineage>
        <taxon>Eukaryota</taxon>
        <taxon>Fungi</taxon>
        <taxon>Dikarya</taxon>
        <taxon>Ascomycota</taxon>
        <taxon>Pezizomycotina</taxon>
        <taxon>Eurotiomycetes</taxon>
        <taxon>Eurotiomycetidae</taxon>
        <taxon>Onygenales</taxon>
        <taxon>Ajellomycetaceae</taxon>
        <taxon>Blastomyces</taxon>
    </lineage>
</organism>
<evidence type="ECO:0000256" key="1">
    <source>
        <dbReference type="SAM" id="SignalP"/>
    </source>
</evidence>
<dbReference type="Proteomes" id="UP000002038">
    <property type="component" value="Unassembled WGS sequence"/>
</dbReference>
<name>A0A179UBI4_BLAGS</name>
<protein>
    <submittedName>
        <fullName evidence="3">GPI anchored cell wall protein</fullName>
    </submittedName>
</protein>
<dbReference type="PANTHER" id="PTHR39613:SF1">
    <property type="entry name" value="ANCHORED CELL WALL PROTEIN, PUTATIVE (AFU_ORTHOLOGUE AFUA_4G08960)-RELATED"/>
    <property type="match status" value="1"/>
</dbReference>
<evidence type="ECO:0000313" key="3">
    <source>
        <dbReference type="EMBL" id="OAT03892.1"/>
    </source>
</evidence>
<dbReference type="AlphaFoldDB" id="A0A179UBI4"/>
<sequence>MKPIYALSLLILSATGQNYKSCSSYLNGSFEFPHLIIPVDSAAPTYAPGTSFFGQVTSTISSIFNFDFSPSSQGRTCSLWFLFPKLDNYSFSGDGRVGFSRLAAPAALYTTYANSPPIQEQLPYVTLVPRSQYLLTSFECPAGQAIAFRMDNWGTTYLKYFQDYNPPAIGLYITIC</sequence>
<reference evidence="4" key="1">
    <citation type="journal article" date="2015" name="PLoS Genet.">
        <title>The dynamic genome and transcriptome of the human fungal pathogen Blastomyces and close relative Emmonsia.</title>
        <authorList>
            <person name="Munoz J.F."/>
            <person name="Gauthier G.M."/>
            <person name="Desjardins C.A."/>
            <person name="Gallo J.E."/>
            <person name="Holder J."/>
            <person name="Sullivan T.D."/>
            <person name="Marty A.J."/>
            <person name="Carmen J.C."/>
            <person name="Chen Z."/>
            <person name="Ding L."/>
            <person name="Gujja S."/>
            <person name="Magrini V."/>
            <person name="Misas E."/>
            <person name="Mitreva M."/>
            <person name="Priest M."/>
            <person name="Saif S."/>
            <person name="Whiston E.A."/>
            <person name="Young S."/>
            <person name="Zeng Q."/>
            <person name="Goldman W.E."/>
            <person name="Mardis E.R."/>
            <person name="Taylor J.W."/>
            <person name="McEwen J.G."/>
            <person name="Clay O.K."/>
            <person name="Klein B.S."/>
            <person name="Cuomo C.A."/>
        </authorList>
    </citation>
    <scope>NUCLEOTIDE SEQUENCE [LARGE SCALE GENOMIC DNA]</scope>
    <source>
        <strain evidence="4">SLH14081</strain>
    </source>
</reference>
<evidence type="ECO:0000259" key="2">
    <source>
        <dbReference type="Pfam" id="PF09792"/>
    </source>
</evidence>
<feature type="chain" id="PRO_5008107285" evidence="1">
    <location>
        <begin position="17"/>
        <end position="176"/>
    </location>
</feature>
<dbReference type="VEuPathDB" id="FungiDB:BDBG_00554"/>